<evidence type="ECO:0000313" key="2">
    <source>
        <dbReference type="EMBL" id="OWM77386.1"/>
    </source>
</evidence>
<dbReference type="EMBL" id="MTKT01002534">
    <property type="protein sequence ID" value="OWM77386.1"/>
    <property type="molecule type" value="Genomic_DNA"/>
</dbReference>
<accession>A0A218WXV5</accession>
<protein>
    <submittedName>
        <fullName evidence="2">Uncharacterized protein</fullName>
    </submittedName>
</protein>
<name>A0A218WXV5_PUNGR</name>
<feature type="transmembrane region" description="Helical" evidence="1">
    <location>
        <begin position="62"/>
        <end position="82"/>
    </location>
</feature>
<reference evidence="3" key="1">
    <citation type="journal article" date="2017" name="Plant J.">
        <title>The pomegranate (Punica granatum L.) genome and the genomics of punicalagin biosynthesis.</title>
        <authorList>
            <person name="Qin G."/>
            <person name="Xu C."/>
            <person name="Ming R."/>
            <person name="Tang H."/>
            <person name="Guyot R."/>
            <person name="Kramer E.M."/>
            <person name="Hu Y."/>
            <person name="Yi X."/>
            <person name="Qi Y."/>
            <person name="Xu X."/>
            <person name="Gao Z."/>
            <person name="Pan H."/>
            <person name="Jian J."/>
            <person name="Tian Y."/>
            <person name="Yue Z."/>
            <person name="Xu Y."/>
        </authorList>
    </citation>
    <scope>NUCLEOTIDE SEQUENCE [LARGE SCALE GENOMIC DNA]</scope>
    <source>
        <strain evidence="3">cv. Dabenzi</strain>
    </source>
</reference>
<gene>
    <name evidence="2" type="ORF">CDL15_Pgr016783</name>
</gene>
<dbReference type="AlphaFoldDB" id="A0A218WXV5"/>
<keyword evidence="1" id="KW-0812">Transmembrane</keyword>
<keyword evidence="1" id="KW-1133">Transmembrane helix</keyword>
<evidence type="ECO:0000313" key="3">
    <source>
        <dbReference type="Proteomes" id="UP000197138"/>
    </source>
</evidence>
<dbReference type="Proteomes" id="UP000197138">
    <property type="component" value="Unassembled WGS sequence"/>
</dbReference>
<comment type="caution">
    <text evidence="2">The sequence shown here is derived from an EMBL/GenBank/DDBJ whole genome shotgun (WGS) entry which is preliminary data.</text>
</comment>
<sequence length="124" mass="13705">MPMELGSEQRWFGLLEASNRKTNTRNRLGSECSGEPGTRKPILLRSDDRREVVRSVAHSRLYVLYCSCRCALCLSVLPLFCCSCPRACMFAFVGLTVNSVPGFGWVIYVGAGGSKWGADSNVYN</sequence>
<keyword evidence="1" id="KW-0472">Membrane</keyword>
<feature type="transmembrane region" description="Helical" evidence="1">
    <location>
        <begin position="89"/>
        <end position="111"/>
    </location>
</feature>
<organism evidence="2 3">
    <name type="scientific">Punica granatum</name>
    <name type="common">Pomegranate</name>
    <dbReference type="NCBI Taxonomy" id="22663"/>
    <lineage>
        <taxon>Eukaryota</taxon>
        <taxon>Viridiplantae</taxon>
        <taxon>Streptophyta</taxon>
        <taxon>Embryophyta</taxon>
        <taxon>Tracheophyta</taxon>
        <taxon>Spermatophyta</taxon>
        <taxon>Magnoliopsida</taxon>
        <taxon>eudicotyledons</taxon>
        <taxon>Gunneridae</taxon>
        <taxon>Pentapetalae</taxon>
        <taxon>rosids</taxon>
        <taxon>malvids</taxon>
        <taxon>Myrtales</taxon>
        <taxon>Lythraceae</taxon>
        <taxon>Punica</taxon>
    </lineage>
</organism>
<evidence type="ECO:0000256" key="1">
    <source>
        <dbReference type="SAM" id="Phobius"/>
    </source>
</evidence>
<proteinExistence type="predicted"/>